<evidence type="ECO:0000256" key="1">
    <source>
        <dbReference type="SAM" id="MobiDB-lite"/>
    </source>
</evidence>
<dbReference type="Ensembl" id="ENSGALT00010044697.1">
    <property type="protein sequence ID" value="ENSGALP00010026621.1"/>
    <property type="gene ID" value="ENSGALG00010018478.1"/>
</dbReference>
<dbReference type="Proteomes" id="UP000000539">
    <property type="component" value="Chromosome 14"/>
</dbReference>
<reference evidence="2" key="2">
    <citation type="submission" date="2025-08" db="UniProtKB">
        <authorList>
            <consortium name="Ensembl"/>
        </authorList>
    </citation>
    <scope>IDENTIFICATION</scope>
    <source>
        <strain evidence="2">broiler</strain>
    </source>
</reference>
<reference evidence="2" key="1">
    <citation type="submission" date="2020-11" db="EMBL/GenBank/DDBJ databases">
        <title>Gallus gallus (Chicken) genome, bGalGal1, GRCg7b, maternal haplotype autosomes + Z &amp; W.</title>
        <authorList>
            <person name="Warren W."/>
            <person name="Formenti G."/>
            <person name="Fedrigo O."/>
            <person name="Haase B."/>
            <person name="Mountcastle J."/>
            <person name="Balacco J."/>
            <person name="Tracey A."/>
            <person name="Schneider V."/>
            <person name="Okimoto R."/>
            <person name="Cheng H."/>
            <person name="Hawken R."/>
            <person name="Howe K."/>
            <person name="Jarvis E.D."/>
        </authorList>
    </citation>
    <scope>NUCLEOTIDE SEQUENCE [LARGE SCALE GENOMIC DNA]</scope>
    <source>
        <strain evidence="2">Broiler</strain>
    </source>
</reference>
<evidence type="ECO:0000313" key="2">
    <source>
        <dbReference type="Ensembl" id="ENSGALP00010026621.1"/>
    </source>
</evidence>
<feature type="compositionally biased region" description="Basic residues" evidence="1">
    <location>
        <begin position="13"/>
        <end position="22"/>
    </location>
</feature>
<keyword evidence="3" id="KW-1185">Reference proteome</keyword>
<feature type="region of interest" description="Disordered" evidence="1">
    <location>
        <begin position="1"/>
        <end position="22"/>
    </location>
</feature>
<protein>
    <submittedName>
        <fullName evidence="2">Uncharacterized protein</fullName>
    </submittedName>
</protein>
<sequence>MDATKLSPGLKQILKKNRKESRKRNCITAENSIGISPMHSQCVTDSSAPVLEGRG</sequence>
<accession>A0A8V0Z7P7</accession>
<evidence type="ECO:0000313" key="3">
    <source>
        <dbReference type="Proteomes" id="UP000000539"/>
    </source>
</evidence>
<proteinExistence type="predicted"/>
<name>A0A8V0Z7P7_CHICK</name>
<organism evidence="2 3">
    <name type="scientific">Gallus gallus</name>
    <name type="common">Chicken</name>
    <dbReference type="NCBI Taxonomy" id="9031"/>
    <lineage>
        <taxon>Eukaryota</taxon>
        <taxon>Metazoa</taxon>
        <taxon>Chordata</taxon>
        <taxon>Craniata</taxon>
        <taxon>Vertebrata</taxon>
        <taxon>Euteleostomi</taxon>
        <taxon>Archelosauria</taxon>
        <taxon>Archosauria</taxon>
        <taxon>Dinosauria</taxon>
        <taxon>Saurischia</taxon>
        <taxon>Theropoda</taxon>
        <taxon>Coelurosauria</taxon>
        <taxon>Aves</taxon>
        <taxon>Neognathae</taxon>
        <taxon>Galloanserae</taxon>
        <taxon>Galliformes</taxon>
        <taxon>Phasianidae</taxon>
        <taxon>Phasianinae</taxon>
        <taxon>Gallus</taxon>
    </lineage>
</organism>
<dbReference type="AlphaFoldDB" id="A0A8V0Z7P7"/>
<reference evidence="2" key="3">
    <citation type="submission" date="2025-09" db="UniProtKB">
        <authorList>
            <consortium name="Ensembl"/>
        </authorList>
    </citation>
    <scope>IDENTIFICATION</scope>
    <source>
        <strain evidence="2">broiler</strain>
    </source>
</reference>